<reference evidence="2" key="1">
    <citation type="submission" date="2018-05" db="EMBL/GenBank/DDBJ databases">
        <authorList>
            <person name="Lanie J.A."/>
            <person name="Ng W.-L."/>
            <person name="Kazmierczak K.M."/>
            <person name="Andrzejewski T.M."/>
            <person name="Davidsen T.M."/>
            <person name="Wayne K.J."/>
            <person name="Tettelin H."/>
            <person name="Glass J.I."/>
            <person name="Rusch D."/>
            <person name="Podicherti R."/>
            <person name="Tsui H.-C.T."/>
            <person name="Winkler M.E."/>
        </authorList>
    </citation>
    <scope>NUCLEOTIDE SEQUENCE</scope>
</reference>
<feature type="non-terminal residue" evidence="2">
    <location>
        <position position="1"/>
    </location>
</feature>
<dbReference type="EMBL" id="UINC01157435">
    <property type="protein sequence ID" value="SVD54417.1"/>
    <property type="molecule type" value="Genomic_DNA"/>
</dbReference>
<sequence length="41" mass="4817">QPEDRRITLTADQQFRVWVASLLLIPALIIGAGVLTWWRRR</sequence>
<protein>
    <submittedName>
        <fullName evidence="2">Uncharacterized protein</fullName>
    </submittedName>
</protein>
<dbReference type="AlphaFoldDB" id="A0A382W6K1"/>
<evidence type="ECO:0000256" key="1">
    <source>
        <dbReference type="SAM" id="Phobius"/>
    </source>
</evidence>
<keyword evidence="1" id="KW-0472">Membrane</keyword>
<accession>A0A382W6K1</accession>
<keyword evidence="1" id="KW-1133">Transmembrane helix</keyword>
<keyword evidence="1" id="KW-0812">Transmembrane</keyword>
<organism evidence="2">
    <name type="scientific">marine metagenome</name>
    <dbReference type="NCBI Taxonomy" id="408172"/>
    <lineage>
        <taxon>unclassified sequences</taxon>
        <taxon>metagenomes</taxon>
        <taxon>ecological metagenomes</taxon>
    </lineage>
</organism>
<proteinExistence type="predicted"/>
<feature type="transmembrane region" description="Helical" evidence="1">
    <location>
        <begin position="15"/>
        <end position="38"/>
    </location>
</feature>
<name>A0A382W6K1_9ZZZZ</name>
<gene>
    <name evidence="2" type="ORF">METZ01_LOCUS407271</name>
</gene>
<evidence type="ECO:0000313" key="2">
    <source>
        <dbReference type="EMBL" id="SVD54417.1"/>
    </source>
</evidence>